<keyword evidence="11" id="KW-0808">Transferase</keyword>
<dbReference type="InterPro" id="IPR027417">
    <property type="entry name" value="P-loop_NTPase"/>
</dbReference>
<comment type="subcellular location">
    <subcellularLocation>
        <location evidence="1">Cytoplasm</location>
    </subcellularLocation>
</comment>
<dbReference type="Proteomes" id="UP000502248">
    <property type="component" value="Chromosome"/>
</dbReference>
<evidence type="ECO:0000256" key="5">
    <source>
        <dbReference type="ARBA" id="ARBA00022694"/>
    </source>
</evidence>
<evidence type="ECO:0000256" key="4">
    <source>
        <dbReference type="ARBA" id="ARBA00022490"/>
    </source>
</evidence>
<dbReference type="Pfam" id="PF02367">
    <property type="entry name" value="TsaE"/>
    <property type="match status" value="1"/>
</dbReference>
<proteinExistence type="inferred from homology"/>
<dbReference type="PANTHER" id="PTHR33540">
    <property type="entry name" value="TRNA THREONYLCARBAMOYLADENOSINE BIOSYNTHESIS PROTEIN TSAE"/>
    <property type="match status" value="1"/>
</dbReference>
<evidence type="ECO:0000256" key="10">
    <source>
        <dbReference type="ARBA" id="ARBA00032441"/>
    </source>
</evidence>
<dbReference type="GO" id="GO:0002949">
    <property type="term" value="P:tRNA threonylcarbamoyladenosine modification"/>
    <property type="evidence" value="ECO:0007669"/>
    <property type="project" value="InterPro"/>
</dbReference>
<reference evidence="11 12" key="1">
    <citation type="submission" date="2020-04" db="EMBL/GenBank/DDBJ databases">
        <title>Genome sequencing of novel species.</title>
        <authorList>
            <person name="Heo J."/>
            <person name="Kim S.-J."/>
            <person name="Kim J.-S."/>
            <person name="Hong S.-B."/>
            <person name="Kwon S.-W."/>
        </authorList>
    </citation>
    <scope>NUCLEOTIDE SEQUENCE [LARGE SCALE GENOMIC DNA]</scope>
    <source>
        <strain evidence="11 12">MFER-1</strain>
    </source>
</reference>
<sequence length="172" mass="19240">MQRKLTNDSPTKYVREAIAEKSTVEFAEAVAKLAGPGDVIALDGDLGAGKTRFSQAFAAAIGVEGIVNSPTYTIIKEYEGVHFPFYHMDVYRLSLEEADELGLDEYFHGEGVTLVEWASLIEPLLPEERLHLYIETTGPQSRTITCRPVGAKYELWCSQLEWQRVEKEDPTA</sequence>
<dbReference type="EMBL" id="CP051680">
    <property type="protein sequence ID" value="QJD87228.1"/>
    <property type="molecule type" value="Genomic_DNA"/>
</dbReference>
<protein>
    <recommendedName>
        <fullName evidence="3">tRNA threonylcarbamoyladenosine biosynthesis protein TsaE</fullName>
    </recommendedName>
    <alternativeName>
        <fullName evidence="10">t(6)A37 threonylcarbamoyladenosine biosynthesis protein TsaE</fullName>
    </alternativeName>
</protein>
<keyword evidence="12" id="KW-1185">Reference proteome</keyword>
<evidence type="ECO:0000256" key="8">
    <source>
        <dbReference type="ARBA" id="ARBA00022840"/>
    </source>
</evidence>
<dbReference type="GO" id="GO:0005524">
    <property type="term" value="F:ATP binding"/>
    <property type="evidence" value="ECO:0007669"/>
    <property type="project" value="UniProtKB-KW"/>
</dbReference>
<dbReference type="AlphaFoldDB" id="A0A7Z2VPS6"/>
<evidence type="ECO:0000256" key="9">
    <source>
        <dbReference type="ARBA" id="ARBA00022842"/>
    </source>
</evidence>
<keyword evidence="6" id="KW-0479">Metal-binding</keyword>
<dbReference type="KEGG" id="cheb:HH215_31320"/>
<evidence type="ECO:0000256" key="1">
    <source>
        <dbReference type="ARBA" id="ARBA00004496"/>
    </source>
</evidence>
<name>A0A7Z2VPS6_9BACL</name>
<evidence type="ECO:0000256" key="7">
    <source>
        <dbReference type="ARBA" id="ARBA00022741"/>
    </source>
</evidence>
<keyword evidence="4" id="KW-0963">Cytoplasm</keyword>
<dbReference type="GO" id="GO:0005737">
    <property type="term" value="C:cytoplasm"/>
    <property type="evidence" value="ECO:0007669"/>
    <property type="project" value="UniProtKB-SubCell"/>
</dbReference>
<dbReference type="InterPro" id="IPR003442">
    <property type="entry name" value="T6A_TsaE"/>
</dbReference>
<dbReference type="GO" id="GO:0016740">
    <property type="term" value="F:transferase activity"/>
    <property type="evidence" value="ECO:0007669"/>
    <property type="project" value="UniProtKB-KW"/>
</dbReference>
<comment type="similarity">
    <text evidence="2">Belongs to the TsaE family.</text>
</comment>
<dbReference type="NCBIfam" id="TIGR00150">
    <property type="entry name" value="T6A_YjeE"/>
    <property type="match status" value="1"/>
</dbReference>
<evidence type="ECO:0000313" key="11">
    <source>
        <dbReference type="EMBL" id="QJD87228.1"/>
    </source>
</evidence>
<dbReference type="SUPFAM" id="SSF52540">
    <property type="entry name" value="P-loop containing nucleoside triphosphate hydrolases"/>
    <property type="match status" value="1"/>
</dbReference>
<evidence type="ECO:0000256" key="2">
    <source>
        <dbReference type="ARBA" id="ARBA00007599"/>
    </source>
</evidence>
<evidence type="ECO:0000313" key="12">
    <source>
        <dbReference type="Proteomes" id="UP000502248"/>
    </source>
</evidence>
<dbReference type="Gene3D" id="3.40.50.300">
    <property type="entry name" value="P-loop containing nucleotide triphosphate hydrolases"/>
    <property type="match status" value="1"/>
</dbReference>
<accession>A0A7Z2VPS6</accession>
<gene>
    <name evidence="11" type="primary">tsaE</name>
    <name evidence="11" type="ORF">HH215_31320</name>
</gene>
<keyword evidence="7" id="KW-0547">Nucleotide-binding</keyword>
<organism evidence="11 12">
    <name type="scientific">Cohnella herbarum</name>
    <dbReference type="NCBI Taxonomy" id="2728023"/>
    <lineage>
        <taxon>Bacteria</taxon>
        <taxon>Bacillati</taxon>
        <taxon>Bacillota</taxon>
        <taxon>Bacilli</taxon>
        <taxon>Bacillales</taxon>
        <taxon>Paenibacillaceae</taxon>
        <taxon>Cohnella</taxon>
    </lineage>
</organism>
<dbReference type="RefSeq" id="WP_169283474.1">
    <property type="nucleotide sequence ID" value="NZ_CP051680.1"/>
</dbReference>
<keyword evidence="9" id="KW-0460">Magnesium</keyword>
<keyword evidence="8" id="KW-0067">ATP-binding</keyword>
<evidence type="ECO:0000256" key="6">
    <source>
        <dbReference type="ARBA" id="ARBA00022723"/>
    </source>
</evidence>
<keyword evidence="5" id="KW-0819">tRNA processing</keyword>
<dbReference type="GO" id="GO:0046872">
    <property type="term" value="F:metal ion binding"/>
    <property type="evidence" value="ECO:0007669"/>
    <property type="project" value="UniProtKB-KW"/>
</dbReference>
<evidence type="ECO:0000256" key="3">
    <source>
        <dbReference type="ARBA" id="ARBA00019010"/>
    </source>
</evidence>
<dbReference type="PANTHER" id="PTHR33540:SF2">
    <property type="entry name" value="TRNA THREONYLCARBAMOYLADENOSINE BIOSYNTHESIS PROTEIN TSAE"/>
    <property type="match status" value="1"/>
</dbReference>